<evidence type="ECO:0000313" key="2">
    <source>
        <dbReference type="Proteomes" id="UP001642487"/>
    </source>
</evidence>
<sequence length="70" mass="7552">DKGTGRVISKGVFKDGLYQLEDTVAVKDPEVAKEPKTIINTNKDSLLALVLPNVIVNNAYLPSSPRSSII</sequence>
<reference evidence="1 2" key="1">
    <citation type="submission" date="2024-03" db="EMBL/GenBank/DDBJ databases">
        <authorList>
            <person name="Gkanogiannis A."/>
            <person name="Becerra Lopez-Lavalle L."/>
        </authorList>
    </citation>
    <scope>NUCLEOTIDE SEQUENCE [LARGE SCALE GENOMIC DNA]</scope>
</reference>
<accession>A0ABP0YPH0</accession>
<name>A0ABP0YPH0_9ROSI</name>
<evidence type="ECO:0000313" key="1">
    <source>
        <dbReference type="EMBL" id="CAK9322261.1"/>
    </source>
</evidence>
<protein>
    <submittedName>
        <fullName evidence="1">Uncharacterized protein</fullName>
    </submittedName>
</protein>
<dbReference type="EMBL" id="OZ021739">
    <property type="protein sequence ID" value="CAK9322261.1"/>
    <property type="molecule type" value="Genomic_DNA"/>
</dbReference>
<feature type="non-terminal residue" evidence="1">
    <location>
        <position position="1"/>
    </location>
</feature>
<gene>
    <name evidence="1" type="ORF">CITCOLO1_LOCUS14399</name>
</gene>
<organism evidence="1 2">
    <name type="scientific">Citrullus colocynthis</name>
    <name type="common">colocynth</name>
    <dbReference type="NCBI Taxonomy" id="252529"/>
    <lineage>
        <taxon>Eukaryota</taxon>
        <taxon>Viridiplantae</taxon>
        <taxon>Streptophyta</taxon>
        <taxon>Embryophyta</taxon>
        <taxon>Tracheophyta</taxon>
        <taxon>Spermatophyta</taxon>
        <taxon>Magnoliopsida</taxon>
        <taxon>eudicotyledons</taxon>
        <taxon>Gunneridae</taxon>
        <taxon>Pentapetalae</taxon>
        <taxon>rosids</taxon>
        <taxon>fabids</taxon>
        <taxon>Cucurbitales</taxon>
        <taxon>Cucurbitaceae</taxon>
        <taxon>Benincaseae</taxon>
        <taxon>Citrullus</taxon>
    </lineage>
</organism>
<proteinExistence type="predicted"/>
<dbReference type="Proteomes" id="UP001642487">
    <property type="component" value="Chromosome 5"/>
</dbReference>
<keyword evidence="2" id="KW-1185">Reference proteome</keyword>